<dbReference type="InterPro" id="IPR036515">
    <property type="entry name" value="Transposase_17_sf"/>
</dbReference>
<dbReference type="InterPro" id="IPR002686">
    <property type="entry name" value="Transposase_17"/>
</dbReference>
<protein>
    <recommendedName>
        <fullName evidence="1">Transposase IS200-like domain-containing protein</fullName>
    </recommendedName>
</protein>
<organism evidence="2 3">
    <name type="scientific">Candidatus Kaiserbacteria bacterium RIFCSPLOWO2_01_FULL_54_24</name>
    <dbReference type="NCBI Taxonomy" id="1798515"/>
    <lineage>
        <taxon>Bacteria</taxon>
        <taxon>Candidatus Kaiseribacteriota</taxon>
    </lineage>
</organism>
<dbReference type="Gene3D" id="3.30.70.1290">
    <property type="entry name" value="Transposase IS200-like"/>
    <property type="match status" value="1"/>
</dbReference>
<name>A0A1F6ETA7_9BACT</name>
<feature type="domain" description="Transposase IS200-like" evidence="1">
    <location>
        <begin position="9"/>
        <end position="126"/>
    </location>
</feature>
<dbReference type="Pfam" id="PF01797">
    <property type="entry name" value="Y1_Tnp"/>
    <property type="match status" value="1"/>
</dbReference>
<accession>A0A1F6ETA7</accession>
<dbReference type="Proteomes" id="UP000177215">
    <property type="component" value="Unassembled WGS sequence"/>
</dbReference>
<dbReference type="GO" id="GO:0004803">
    <property type="term" value="F:transposase activity"/>
    <property type="evidence" value="ECO:0007669"/>
    <property type="project" value="InterPro"/>
</dbReference>
<dbReference type="SMART" id="SM01321">
    <property type="entry name" value="Y1_Tnp"/>
    <property type="match status" value="1"/>
</dbReference>
<comment type="caution">
    <text evidence="2">The sequence shown here is derived from an EMBL/GenBank/DDBJ whole genome shotgun (WGS) entry which is preliminary data.</text>
</comment>
<dbReference type="PANTHER" id="PTHR34322">
    <property type="entry name" value="TRANSPOSASE, Y1_TNP DOMAIN-CONTAINING"/>
    <property type="match status" value="1"/>
</dbReference>
<evidence type="ECO:0000313" key="3">
    <source>
        <dbReference type="Proteomes" id="UP000177215"/>
    </source>
</evidence>
<dbReference type="EMBL" id="MFMC01000034">
    <property type="protein sequence ID" value="OGG76869.1"/>
    <property type="molecule type" value="Genomic_DNA"/>
</dbReference>
<proteinExistence type="predicted"/>
<evidence type="ECO:0000313" key="2">
    <source>
        <dbReference type="EMBL" id="OGG76869.1"/>
    </source>
</evidence>
<evidence type="ECO:0000259" key="1">
    <source>
        <dbReference type="SMART" id="SM01321"/>
    </source>
</evidence>
<sequence length="223" mass="26322">MPRPPRVDVGDQLYHVINRANGRARIFYKDEDYRHFESLLRHAAEQFSMRILAYVLMPNHWHLVLYPRQDGDLSKFMQWLTLTHTQQYHVRTRTIGYGHIYQGRYKSFIIEKDSYLLAVIKYVERNSVRARLAKTVEQWRWGSGYRRLKGTPKEQKLLAKAPVDFPNNYRIWVNQPDRMADVSSLRNSVNKNVPFGSLGWTSRTVKQFGLEATLRNPGRPKST</sequence>
<dbReference type="AlphaFoldDB" id="A0A1F6ETA7"/>
<dbReference type="PANTHER" id="PTHR34322:SF2">
    <property type="entry name" value="TRANSPOSASE IS200-LIKE DOMAIN-CONTAINING PROTEIN"/>
    <property type="match status" value="1"/>
</dbReference>
<gene>
    <name evidence="2" type="ORF">A3B35_00235</name>
</gene>
<dbReference type="STRING" id="1798515.A3B35_00235"/>
<reference evidence="2 3" key="1">
    <citation type="journal article" date="2016" name="Nat. Commun.">
        <title>Thousands of microbial genomes shed light on interconnected biogeochemical processes in an aquifer system.</title>
        <authorList>
            <person name="Anantharaman K."/>
            <person name="Brown C.T."/>
            <person name="Hug L.A."/>
            <person name="Sharon I."/>
            <person name="Castelle C.J."/>
            <person name="Probst A.J."/>
            <person name="Thomas B.C."/>
            <person name="Singh A."/>
            <person name="Wilkins M.J."/>
            <person name="Karaoz U."/>
            <person name="Brodie E.L."/>
            <person name="Williams K.H."/>
            <person name="Hubbard S.S."/>
            <person name="Banfield J.F."/>
        </authorList>
    </citation>
    <scope>NUCLEOTIDE SEQUENCE [LARGE SCALE GENOMIC DNA]</scope>
</reference>
<dbReference type="SUPFAM" id="SSF143422">
    <property type="entry name" value="Transposase IS200-like"/>
    <property type="match status" value="1"/>
</dbReference>
<dbReference type="GO" id="GO:0006313">
    <property type="term" value="P:DNA transposition"/>
    <property type="evidence" value="ECO:0007669"/>
    <property type="project" value="InterPro"/>
</dbReference>
<dbReference type="GO" id="GO:0003677">
    <property type="term" value="F:DNA binding"/>
    <property type="evidence" value="ECO:0007669"/>
    <property type="project" value="InterPro"/>
</dbReference>